<dbReference type="Proteomes" id="UP000318138">
    <property type="component" value="Chromosome"/>
</dbReference>
<evidence type="ECO:0000259" key="1">
    <source>
        <dbReference type="PROSITE" id="PS50965"/>
    </source>
</evidence>
<dbReference type="AlphaFoldDB" id="A0A859FJM8"/>
<protein>
    <submittedName>
        <fullName evidence="2">NERD domain-containing protein</fullName>
    </submittedName>
</protein>
<evidence type="ECO:0000313" key="2">
    <source>
        <dbReference type="EMBL" id="QKS73020.1"/>
    </source>
</evidence>
<dbReference type="Pfam" id="PF08378">
    <property type="entry name" value="NERD"/>
    <property type="match status" value="1"/>
</dbReference>
<organism evidence="2 3">
    <name type="scientific">Paenalkalicoccus suaedae</name>
    <dbReference type="NCBI Taxonomy" id="2592382"/>
    <lineage>
        <taxon>Bacteria</taxon>
        <taxon>Bacillati</taxon>
        <taxon>Bacillota</taxon>
        <taxon>Bacilli</taxon>
        <taxon>Bacillales</taxon>
        <taxon>Bacillaceae</taxon>
        <taxon>Paenalkalicoccus</taxon>
    </lineage>
</organism>
<keyword evidence="3" id="KW-1185">Reference proteome</keyword>
<evidence type="ECO:0000313" key="3">
    <source>
        <dbReference type="Proteomes" id="UP000318138"/>
    </source>
</evidence>
<dbReference type="KEGG" id="psua:FLK61_41250"/>
<dbReference type="PROSITE" id="PS50965">
    <property type="entry name" value="NERD"/>
    <property type="match status" value="1"/>
</dbReference>
<dbReference type="EMBL" id="CP041372">
    <property type="protein sequence ID" value="QKS73020.1"/>
    <property type="molecule type" value="Genomic_DNA"/>
</dbReference>
<feature type="domain" description="NERD" evidence="1">
    <location>
        <begin position="39"/>
        <end position="155"/>
    </location>
</feature>
<gene>
    <name evidence="2" type="ORF">FLK61_41250</name>
</gene>
<name>A0A859FJM8_9BACI</name>
<accession>A0A859FJM8</accession>
<sequence>MIIDRKTPPTRYHQYIALKERLDKEEFEPLNLKYLSYKSGYRGETSIDYFLKLLNHEELVIMHDVRLPNEEDFFQIDTLILARSFWLVIESKNYSGSVTVFPKSQQLICSYKTGDQTFDDPLEQVKIASRKLSNWFSENGCKALGRLPAYHQVVFTNKNSSFTVHSDLEVITSKYCRPSALIDKIEMWESENRSNSIPFSEVVRTATLLTNSYQCWIPDYMKMDYYVSKMKKGVICKTCGSERMAYIANKKLWKCINIECTNTSTDAHLDAIYHYALLINKDITNKQLRSFLNIESRDISYRILKSLELPQSGTPRLRIYDLSVFLRGEKEGPYTT</sequence>
<dbReference type="InterPro" id="IPR011528">
    <property type="entry name" value="NERD"/>
</dbReference>
<dbReference type="RefSeq" id="WP_176010986.1">
    <property type="nucleotide sequence ID" value="NZ_CP041372.2"/>
</dbReference>
<proteinExistence type="predicted"/>
<reference evidence="3" key="1">
    <citation type="submission" date="2019-07" db="EMBL/GenBank/DDBJ databases">
        <title>Bacillus alkalisoli sp. nov. isolated from saline soil.</title>
        <authorList>
            <person name="Sun J.-Q."/>
            <person name="Xu L."/>
        </authorList>
    </citation>
    <scope>NUCLEOTIDE SEQUENCE [LARGE SCALE GENOMIC DNA]</scope>
    <source>
        <strain evidence="3">M4U3P1</strain>
    </source>
</reference>